<dbReference type="FunFam" id="3.30.160.60:FF:000032">
    <property type="entry name" value="Krueppel-like factor 4"/>
    <property type="match status" value="1"/>
</dbReference>
<dbReference type="GO" id="GO:0045944">
    <property type="term" value="P:positive regulation of transcription by RNA polymerase II"/>
    <property type="evidence" value="ECO:0007669"/>
    <property type="project" value="UniProtKB-ARBA"/>
</dbReference>
<feature type="compositionally biased region" description="Low complexity" evidence="8">
    <location>
        <begin position="455"/>
        <end position="471"/>
    </location>
</feature>
<organism evidence="10 11">
    <name type="scientific">Naematelia encephala</name>
    <dbReference type="NCBI Taxonomy" id="71784"/>
    <lineage>
        <taxon>Eukaryota</taxon>
        <taxon>Fungi</taxon>
        <taxon>Dikarya</taxon>
        <taxon>Basidiomycota</taxon>
        <taxon>Agaricomycotina</taxon>
        <taxon>Tremellomycetes</taxon>
        <taxon>Tremellales</taxon>
        <taxon>Naemateliaceae</taxon>
        <taxon>Naematelia</taxon>
    </lineage>
</organism>
<dbReference type="PANTHER" id="PTHR19818">
    <property type="entry name" value="ZINC FINGER PROTEIN ZIC AND GLI"/>
    <property type="match status" value="1"/>
</dbReference>
<keyword evidence="1" id="KW-0479">Metal-binding</keyword>
<feature type="region of interest" description="Disordered" evidence="8">
    <location>
        <begin position="106"/>
        <end position="163"/>
    </location>
</feature>
<dbReference type="PROSITE" id="PS00028">
    <property type="entry name" value="ZINC_FINGER_C2H2_1"/>
    <property type="match status" value="1"/>
</dbReference>
<accession>A0A1Y2BGV6</accession>
<dbReference type="SMART" id="SM00355">
    <property type="entry name" value="ZnF_C2H2"/>
    <property type="match status" value="3"/>
</dbReference>
<proteinExistence type="predicted"/>
<keyword evidence="2" id="KW-0677">Repeat</keyword>
<dbReference type="InterPro" id="IPR013087">
    <property type="entry name" value="Znf_C2H2_type"/>
</dbReference>
<sequence>MTASTPPSFDQLFRNQQAQRRSSSSNSFQPFDTANTGYDGTYAGPLATDSPMTEEPQAIHRKGSNASLRAGERGRAGSSADPAQAGMLSQDDLRKYTIPFDPESSSTIIATAPRGAPKTPSPGMPSGTPIGEIMFAQSPHPPTAYSPAPPQTVFSPLPQQQQQQQFQPQAWNPSDEQMMQYADLSQIPNDYQTALNIPHTASSAHTSLYNHPSSSPYPSTGSMTPGVSAGWSGEFLDQQPSQGEYTGMEEQGGWHTGNNDEGFEQHINELERIYSNTSSPASHHTSRAQSPFPQSDTHTQMEYLQMEASPHPMAQASYGHQRHDSHTSSRSGSPFSPAVNGSFPRAGSASPFMNKPRSPPALVIPNQQHSPAPSLPPIVTTSAGPSHPTQPIINTSTAGGLAPPINPALEHLTGMAGISPIAPSADGPQIYIQPSTPISGLKDSRGVFEAALRRAGQQAQQQQPQQGQQQPDGFGANVPPPASHPLSRPSSTNPLEQGQQQVNQPSQPDFAAAMQEMSNQWLNNGYNQFDTLRPSLGSRPRAKSDSQMGAMGHESFDRVAFLQAMAMGAGGENIQQFPMPEQGGDWRNQIDSWRTALISDNRPQQATLDPRTLPGHDTSQQEMIQQLLMSQQYNQLQAQRDRLPALNTASQSGAVKYEPGQFSPTSLAFYQQLGVNPTDAGQLGGTASAPFYQTSFSHMAQPQGWPATAAPAQQSFLSVDQGHSGGIGPRRRSFAEGTTHPAAGAGTPGYGVEFTGAVPIANYSGARAAGRASPLGHRRSVKSEDLGKGSGWGVGAGGSTSDFLQSITANDGSLLPPSRARSHSRHSSASSQRSTSPALSISSQGSSFSHHSGRMEMPEGAQIPESSYRKGKPSVQKMKVTSVATEVASSSRRTNKGVFQCPVPGCGSTFTRHFNLKGHMRSHNDERPYKCLYDGCPKSIVGFARQHDCKRHMALHEGLRPFECEGCGKKFARLDALTRHRELYILRDKSEQGQECAISHPLPTNPDGSPMSESQYKAYRLARQNQNGTGAGMGGAGDGGVRRDRPPSFSGGYPSGDEREGGEDDIGTGSGMDEYDQF</sequence>
<name>A0A1Y2BGV6_9TREE</name>
<evidence type="ECO:0000256" key="1">
    <source>
        <dbReference type="ARBA" id="ARBA00022723"/>
    </source>
</evidence>
<feature type="region of interest" description="Disordered" evidence="8">
    <location>
        <begin position="238"/>
        <end position="261"/>
    </location>
</feature>
<feature type="domain" description="C2H2-type" evidence="9">
    <location>
        <begin position="899"/>
        <end position="928"/>
    </location>
</feature>
<feature type="region of interest" description="Disordered" evidence="8">
    <location>
        <begin position="1025"/>
        <end position="1078"/>
    </location>
</feature>
<dbReference type="GO" id="GO:0008270">
    <property type="term" value="F:zinc ion binding"/>
    <property type="evidence" value="ECO:0007669"/>
    <property type="project" value="UniProtKB-KW"/>
</dbReference>
<evidence type="ECO:0000259" key="9">
    <source>
        <dbReference type="PROSITE" id="PS50157"/>
    </source>
</evidence>
<feature type="domain" description="C2H2-type" evidence="9">
    <location>
        <begin position="962"/>
        <end position="989"/>
    </location>
</feature>
<evidence type="ECO:0000313" key="10">
    <source>
        <dbReference type="EMBL" id="ORY34038.1"/>
    </source>
</evidence>
<dbReference type="OrthoDB" id="4748970at2759"/>
<feature type="region of interest" description="Disordered" evidence="8">
    <location>
        <begin position="313"/>
        <end position="387"/>
    </location>
</feature>
<keyword evidence="5" id="KW-0805">Transcription regulation</keyword>
<evidence type="ECO:0000256" key="2">
    <source>
        <dbReference type="ARBA" id="ARBA00022737"/>
    </source>
</evidence>
<dbReference type="Gene3D" id="3.30.160.60">
    <property type="entry name" value="Classic Zinc Finger"/>
    <property type="match status" value="3"/>
</dbReference>
<reference evidence="10 11" key="1">
    <citation type="submission" date="2016-07" db="EMBL/GenBank/DDBJ databases">
        <title>Pervasive Adenine N6-methylation of Active Genes in Fungi.</title>
        <authorList>
            <consortium name="DOE Joint Genome Institute"/>
            <person name="Mondo S.J."/>
            <person name="Dannebaum R.O."/>
            <person name="Kuo R.C."/>
            <person name="Labutti K."/>
            <person name="Haridas S."/>
            <person name="Kuo A."/>
            <person name="Salamov A."/>
            <person name="Ahrendt S.R."/>
            <person name="Lipzen A."/>
            <person name="Sullivan W."/>
            <person name="Andreopoulos W.B."/>
            <person name="Clum A."/>
            <person name="Lindquist E."/>
            <person name="Daum C."/>
            <person name="Ramamoorthy G.K."/>
            <person name="Gryganskyi A."/>
            <person name="Culley D."/>
            <person name="Magnuson J.K."/>
            <person name="James T.Y."/>
            <person name="O'Malley M.A."/>
            <person name="Stajich J.E."/>
            <person name="Spatafora J.W."/>
            <person name="Visel A."/>
            <person name="Grigoriev I.V."/>
        </authorList>
    </citation>
    <scope>NUCLEOTIDE SEQUENCE [LARGE SCALE GENOMIC DNA]</scope>
    <source>
        <strain evidence="10 11">68-887.2</strain>
    </source>
</reference>
<dbReference type="AlphaFoldDB" id="A0A1Y2BGV6"/>
<evidence type="ECO:0000313" key="11">
    <source>
        <dbReference type="Proteomes" id="UP000193986"/>
    </source>
</evidence>
<dbReference type="GO" id="GO:0005634">
    <property type="term" value="C:nucleus"/>
    <property type="evidence" value="ECO:0007669"/>
    <property type="project" value="UniProtKB-ARBA"/>
</dbReference>
<dbReference type="PANTHER" id="PTHR19818:SF144">
    <property type="entry name" value="METALLOTHIONEIN EXPRESSION ACTIVATOR-RELATED"/>
    <property type="match status" value="1"/>
</dbReference>
<feature type="region of interest" description="Disordered" evidence="8">
    <location>
        <begin position="768"/>
        <end position="877"/>
    </location>
</feature>
<evidence type="ECO:0000256" key="4">
    <source>
        <dbReference type="ARBA" id="ARBA00022833"/>
    </source>
</evidence>
<comment type="caution">
    <text evidence="10">The sequence shown here is derived from an EMBL/GenBank/DDBJ whole genome shotgun (WGS) entry which is preliminary data.</text>
</comment>
<keyword evidence="4" id="KW-0862">Zinc</keyword>
<evidence type="ECO:0000256" key="8">
    <source>
        <dbReference type="SAM" id="MobiDB-lite"/>
    </source>
</evidence>
<dbReference type="Proteomes" id="UP000193986">
    <property type="component" value="Unassembled WGS sequence"/>
</dbReference>
<feature type="compositionally biased region" description="Gly residues" evidence="8">
    <location>
        <begin position="1029"/>
        <end position="1039"/>
    </location>
</feature>
<dbReference type="EMBL" id="MCFC01000004">
    <property type="protein sequence ID" value="ORY34038.1"/>
    <property type="molecule type" value="Genomic_DNA"/>
</dbReference>
<dbReference type="STRING" id="71784.A0A1Y2BGV6"/>
<evidence type="ECO:0000256" key="7">
    <source>
        <dbReference type="PROSITE-ProRule" id="PRU00042"/>
    </source>
</evidence>
<feature type="compositionally biased region" description="Polar residues" evidence="8">
    <location>
        <begin position="802"/>
        <end position="811"/>
    </location>
</feature>
<feature type="region of interest" description="Disordered" evidence="8">
    <location>
        <begin position="1"/>
        <end position="90"/>
    </location>
</feature>
<protein>
    <recommendedName>
        <fullName evidence="9">C2H2-type domain-containing protein</fullName>
    </recommendedName>
</protein>
<dbReference type="GO" id="GO:0000978">
    <property type="term" value="F:RNA polymerase II cis-regulatory region sequence-specific DNA binding"/>
    <property type="evidence" value="ECO:0007669"/>
    <property type="project" value="TreeGrafter"/>
</dbReference>
<evidence type="ECO:0000256" key="5">
    <source>
        <dbReference type="ARBA" id="ARBA00023015"/>
    </source>
</evidence>
<feature type="region of interest" description="Disordered" evidence="8">
    <location>
        <begin position="453"/>
        <end position="507"/>
    </location>
</feature>
<dbReference type="InterPro" id="IPR050329">
    <property type="entry name" value="GLI_C2H2-zinc-finger"/>
</dbReference>
<feature type="compositionally biased region" description="Gly residues" evidence="8">
    <location>
        <begin position="788"/>
        <end position="798"/>
    </location>
</feature>
<evidence type="ECO:0000256" key="6">
    <source>
        <dbReference type="ARBA" id="ARBA00023163"/>
    </source>
</evidence>
<feature type="compositionally biased region" description="Low complexity" evidence="8">
    <location>
        <begin position="497"/>
        <end position="507"/>
    </location>
</feature>
<dbReference type="PROSITE" id="PS50157">
    <property type="entry name" value="ZINC_FINGER_C2H2_2"/>
    <property type="match status" value="2"/>
</dbReference>
<keyword evidence="11" id="KW-1185">Reference proteome</keyword>
<dbReference type="GO" id="GO:0000981">
    <property type="term" value="F:DNA-binding transcription factor activity, RNA polymerase II-specific"/>
    <property type="evidence" value="ECO:0007669"/>
    <property type="project" value="TreeGrafter"/>
</dbReference>
<evidence type="ECO:0000256" key="3">
    <source>
        <dbReference type="ARBA" id="ARBA00022771"/>
    </source>
</evidence>
<keyword evidence="6" id="KW-0804">Transcription</keyword>
<dbReference type="SUPFAM" id="SSF57667">
    <property type="entry name" value="beta-beta-alpha zinc fingers"/>
    <property type="match status" value="2"/>
</dbReference>
<dbReference type="InParanoid" id="A0A1Y2BGV6"/>
<keyword evidence="3 7" id="KW-0863">Zinc-finger</keyword>
<dbReference type="Pfam" id="PF00096">
    <property type="entry name" value="zf-C2H2"/>
    <property type="match status" value="2"/>
</dbReference>
<gene>
    <name evidence="10" type="ORF">BCR39DRAFT_233998</name>
</gene>
<feature type="region of interest" description="Disordered" evidence="8">
    <location>
        <begin position="721"/>
        <end position="749"/>
    </location>
</feature>
<feature type="compositionally biased region" description="Pro residues" evidence="8">
    <location>
        <begin position="139"/>
        <end position="150"/>
    </location>
</feature>
<feature type="region of interest" description="Disordered" evidence="8">
    <location>
        <begin position="276"/>
        <end position="295"/>
    </location>
</feature>
<feature type="compositionally biased region" description="Low complexity" evidence="8">
    <location>
        <begin position="827"/>
        <end position="850"/>
    </location>
</feature>
<dbReference type="InterPro" id="IPR036236">
    <property type="entry name" value="Znf_C2H2_sf"/>
</dbReference>
<feature type="compositionally biased region" description="Low complexity" evidence="8">
    <location>
        <begin position="13"/>
        <end position="29"/>
    </location>
</feature>